<accession>A0A398C8G4</accession>
<protein>
    <recommendedName>
        <fullName evidence="3">DUF1579 domain-containing protein</fullName>
    </recommendedName>
</protein>
<organism evidence="1 2">
    <name type="scientific">Simplicispira hankyongi</name>
    <dbReference type="NCBI Taxonomy" id="2315688"/>
    <lineage>
        <taxon>Bacteria</taxon>
        <taxon>Pseudomonadati</taxon>
        <taxon>Pseudomonadota</taxon>
        <taxon>Betaproteobacteria</taxon>
        <taxon>Burkholderiales</taxon>
        <taxon>Comamonadaceae</taxon>
        <taxon>Simplicispira</taxon>
    </lineage>
</organism>
<reference evidence="1 2" key="1">
    <citation type="submission" date="2018-09" db="EMBL/GenBank/DDBJ databases">
        <title>Draft genome of Simplicispira sp. NY-02.</title>
        <authorList>
            <person name="Im W.T."/>
        </authorList>
    </citation>
    <scope>NUCLEOTIDE SEQUENCE [LARGE SCALE GENOMIC DNA]</scope>
    <source>
        <strain evidence="1 2">NY-02</strain>
    </source>
</reference>
<name>A0A398C8G4_9BURK</name>
<dbReference type="Proteomes" id="UP000266302">
    <property type="component" value="Unassembled WGS sequence"/>
</dbReference>
<dbReference type="AlphaFoldDB" id="A0A398C8G4"/>
<evidence type="ECO:0008006" key="3">
    <source>
        <dbReference type="Google" id="ProtNLM"/>
    </source>
</evidence>
<dbReference type="EMBL" id="QXJC01000001">
    <property type="protein sequence ID" value="RID99172.1"/>
    <property type="molecule type" value="Genomic_DNA"/>
</dbReference>
<comment type="caution">
    <text evidence="1">The sequence shown here is derived from an EMBL/GenBank/DDBJ whole genome shotgun (WGS) entry which is preliminary data.</text>
</comment>
<gene>
    <name evidence="1" type="ORF">D3F03_01625</name>
</gene>
<evidence type="ECO:0000313" key="2">
    <source>
        <dbReference type="Proteomes" id="UP000266302"/>
    </source>
</evidence>
<evidence type="ECO:0000313" key="1">
    <source>
        <dbReference type="EMBL" id="RID99172.1"/>
    </source>
</evidence>
<proteinExistence type="predicted"/>
<sequence>MKTQGTDMSHSANQVPPEVARYLKGPTTESRQFDFLIGHWNVAATKFQEDGSVQFHYQAQWVAQHLNEGRIVMDEFKAFAPTGQQVSSYVSLRTYSEATHRWEITGLAAFQPAMSGEWHGTWTDGEMHLDAVGTNPDGKRVRTKIRFFNIQPNSFSWDSKSSLDDGNTWLHTASLNATRAL</sequence>
<keyword evidence="2" id="KW-1185">Reference proteome</keyword>